<dbReference type="SUPFAM" id="SSF54593">
    <property type="entry name" value="Glyoxalase/Bleomycin resistance protein/Dihydroxybiphenyl dioxygenase"/>
    <property type="match status" value="1"/>
</dbReference>
<feature type="domain" description="VOC" evidence="1">
    <location>
        <begin position="5"/>
        <end position="120"/>
    </location>
</feature>
<dbReference type="Proteomes" id="UP000028492">
    <property type="component" value="Chromosome"/>
</dbReference>
<dbReference type="Pfam" id="PF00903">
    <property type="entry name" value="Glyoxalase"/>
    <property type="match status" value="1"/>
</dbReference>
<dbReference type="AlphaFoldDB" id="A0A075V287"/>
<dbReference type="PANTHER" id="PTHR36437:SF2">
    <property type="entry name" value="GLYOXALASE_BLEOMYCIN RESISTANCE PROTEIN_DIOXYGENASE"/>
    <property type="match status" value="1"/>
</dbReference>
<dbReference type="STRING" id="208439.AJAP_19665"/>
<dbReference type="PROSITE" id="PS51819">
    <property type="entry name" value="VOC"/>
    <property type="match status" value="1"/>
</dbReference>
<dbReference type="PANTHER" id="PTHR36437">
    <property type="entry name" value="GLYOXALASE/BLEOMYCIN RESISTANCE PROTEIN/DIOXYGENASE"/>
    <property type="match status" value="1"/>
</dbReference>
<accession>A0A075V287</accession>
<dbReference type="eggNOG" id="COG0346">
    <property type="taxonomic scope" value="Bacteria"/>
</dbReference>
<evidence type="ECO:0000313" key="3">
    <source>
        <dbReference type="Proteomes" id="UP000028492"/>
    </source>
</evidence>
<gene>
    <name evidence="2" type="ORF">AJAP_19665</name>
</gene>
<name>A0A075V287_9PSEU</name>
<dbReference type="InterPro" id="IPR037523">
    <property type="entry name" value="VOC_core"/>
</dbReference>
<proteinExistence type="predicted"/>
<dbReference type="KEGG" id="aja:AJAP_19665"/>
<sequence>MNIDRIQFLTVPVSDLTEARDFYLGKLGFDLLVDVSGPHGPFVMVGPKGADTGLVLVDRAVGGLDHDTRVHFQLTTTDVDADIAELRAQGVEVGDAEEMPWGRVTSLKDPDGNAMGLLEASGYGNWPR</sequence>
<dbReference type="InterPro" id="IPR004360">
    <property type="entry name" value="Glyas_Fos-R_dOase_dom"/>
</dbReference>
<evidence type="ECO:0000259" key="1">
    <source>
        <dbReference type="PROSITE" id="PS51819"/>
    </source>
</evidence>
<dbReference type="HOGENOM" id="CLU_046006_10_4_11"/>
<keyword evidence="3" id="KW-1185">Reference proteome</keyword>
<dbReference type="InterPro" id="IPR029068">
    <property type="entry name" value="Glyas_Bleomycin-R_OHBP_Dase"/>
</dbReference>
<protein>
    <recommendedName>
        <fullName evidence="1">VOC domain-containing protein</fullName>
    </recommendedName>
</protein>
<dbReference type="EMBL" id="CP008953">
    <property type="protein sequence ID" value="AIG76795.1"/>
    <property type="molecule type" value="Genomic_DNA"/>
</dbReference>
<dbReference type="Gene3D" id="3.10.180.10">
    <property type="entry name" value="2,3-Dihydroxybiphenyl 1,2-Dioxygenase, domain 1"/>
    <property type="match status" value="1"/>
</dbReference>
<evidence type="ECO:0000313" key="2">
    <source>
        <dbReference type="EMBL" id="AIG76795.1"/>
    </source>
</evidence>
<organism evidence="2 3">
    <name type="scientific">Amycolatopsis japonica</name>
    <dbReference type="NCBI Taxonomy" id="208439"/>
    <lineage>
        <taxon>Bacteria</taxon>
        <taxon>Bacillati</taxon>
        <taxon>Actinomycetota</taxon>
        <taxon>Actinomycetes</taxon>
        <taxon>Pseudonocardiales</taxon>
        <taxon>Pseudonocardiaceae</taxon>
        <taxon>Amycolatopsis</taxon>
        <taxon>Amycolatopsis japonica group</taxon>
    </lineage>
</organism>
<dbReference type="RefSeq" id="WP_038513717.1">
    <property type="nucleotide sequence ID" value="NZ_CP008953.1"/>
</dbReference>
<reference evidence="2 3" key="1">
    <citation type="journal article" date="2014" name="J. Biotechnol.">
        <title>Complete genome sequence of the actinobacterium Amycolatopsis japonica MG417-CF17(T) (=DSM 44213T) producing (S,S)-N,N'-ethylenediaminedisuccinic acid.</title>
        <authorList>
            <person name="Stegmann E."/>
            <person name="Albersmeier A."/>
            <person name="Spohn M."/>
            <person name="Gert H."/>
            <person name="Weber T."/>
            <person name="Wohlleben W."/>
            <person name="Kalinowski J."/>
            <person name="Ruckert C."/>
        </authorList>
    </citation>
    <scope>NUCLEOTIDE SEQUENCE [LARGE SCALE GENOMIC DNA]</scope>
    <source>
        <strain evidence="3">MG417-CF17 (DSM 44213)</strain>
    </source>
</reference>